<keyword evidence="1 2" id="KW-0436">Ligase</keyword>
<dbReference type="OrthoDB" id="9813938at2"/>
<dbReference type="GO" id="GO:0050567">
    <property type="term" value="F:glutaminyl-tRNA synthase (glutamine-hydrolyzing) activity"/>
    <property type="evidence" value="ECO:0007669"/>
    <property type="project" value="UniProtKB-UniRule"/>
</dbReference>
<dbReference type="GO" id="GO:0006412">
    <property type="term" value="P:translation"/>
    <property type="evidence" value="ECO:0007669"/>
    <property type="project" value="UniProtKB-UniRule"/>
</dbReference>
<dbReference type="HAMAP" id="MF_00122">
    <property type="entry name" value="GatC"/>
    <property type="match status" value="1"/>
</dbReference>
<accession>A0A517VCE8</accession>
<protein>
    <recommendedName>
        <fullName evidence="1">Aspartyl/glutamyl-tRNA(Asn/Gln) amidotransferase subunit C</fullName>
        <shortName evidence="1">Asp/Glu-ADT subunit C</shortName>
        <ecNumber evidence="1">6.3.5.-</ecNumber>
    </recommendedName>
</protein>
<name>A0A517VCE8_9PLAN</name>
<reference evidence="2 3" key="1">
    <citation type="submission" date="2019-02" db="EMBL/GenBank/DDBJ databases">
        <title>Deep-cultivation of Planctomycetes and their phenomic and genomic characterization uncovers novel biology.</title>
        <authorList>
            <person name="Wiegand S."/>
            <person name="Jogler M."/>
            <person name="Boedeker C."/>
            <person name="Pinto D."/>
            <person name="Vollmers J."/>
            <person name="Rivas-Marin E."/>
            <person name="Kohn T."/>
            <person name="Peeters S.H."/>
            <person name="Heuer A."/>
            <person name="Rast P."/>
            <person name="Oberbeckmann S."/>
            <person name="Bunk B."/>
            <person name="Jeske O."/>
            <person name="Meyerdierks A."/>
            <person name="Storesund J.E."/>
            <person name="Kallscheuer N."/>
            <person name="Luecker S."/>
            <person name="Lage O.M."/>
            <person name="Pohl T."/>
            <person name="Merkel B.J."/>
            <person name="Hornburger P."/>
            <person name="Mueller R.-W."/>
            <person name="Bruemmer F."/>
            <person name="Labrenz M."/>
            <person name="Spormann A.M."/>
            <person name="Op den Camp H."/>
            <person name="Overmann J."/>
            <person name="Amann R."/>
            <person name="Jetten M.S.M."/>
            <person name="Mascher T."/>
            <person name="Medema M.H."/>
            <person name="Devos D.P."/>
            <person name="Kaster A.-K."/>
            <person name="Ovreas L."/>
            <person name="Rohde M."/>
            <person name="Galperin M.Y."/>
            <person name="Jogler C."/>
        </authorList>
    </citation>
    <scope>NUCLEOTIDE SEQUENCE [LARGE SCALE GENOMIC DNA]</scope>
    <source>
        <strain evidence="2 3">Pan161</strain>
    </source>
</reference>
<comment type="similarity">
    <text evidence="1">Belongs to the GatC family.</text>
</comment>
<dbReference type="Gene3D" id="1.10.20.60">
    <property type="entry name" value="Glu-tRNAGln amidotransferase C subunit, N-terminal domain"/>
    <property type="match status" value="1"/>
</dbReference>
<gene>
    <name evidence="1 2" type="primary">gatC</name>
    <name evidence="2" type="ORF">Pan161_23280</name>
</gene>
<dbReference type="GO" id="GO:0005524">
    <property type="term" value="F:ATP binding"/>
    <property type="evidence" value="ECO:0007669"/>
    <property type="project" value="UniProtKB-KW"/>
</dbReference>
<dbReference type="GO" id="GO:0050566">
    <property type="term" value="F:asparaginyl-tRNA synthase (glutamine-hydrolyzing) activity"/>
    <property type="evidence" value="ECO:0007669"/>
    <property type="project" value="RHEA"/>
</dbReference>
<evidence type="ECO:0000313" key="2">
    <source>
        <dbReference type="EMBL" id="QDT90675.1"/>
    </source>
</evidence>
<dbReference type="GO" id="GO:0016740">
    <property type="term" value="F:transferase activity"/>
    <property type="evidence" value="ECO:0007669"/>
    <property type="project" value="UniProtKB-KW"/>
</dbReference>
<dbReference type="EMBL" id="CP036343">
    <property type="protein sequence ID" value="QDT90675.1"/>
    <property type="molecule type" value="Genomic_DNA"/>
</dbReference>
<sequence>MSTQLTQDEVLKVASLSRLKLSESEVAALGEQMGSVLKYIAMLDELDTADIEPMAHAIEISNVFRDDQLQESLPREQALSNAPQTDGNYFLVPAIL</sequence>
<dbReference type="PANTHER" id="PTHR15004:SF0">
    <property type="entry name" value="GLUTAMYL-TRNA(GLN) AMIDOTRANSFERASE SUBUNIT C, MITOCHONDRIAL"/>
    <property type="match status" value="1"/>
</dbReference>
<dbReference type="NCBIfam" id="TIGR00135">
    <property type="entry name" value="gatC"/>
    <property type="match status" value="1"/>
</dbReference>
<keyword evidence="3" id="KW-1185">Reference proteome</keyword>
<dbReference type="SUPFAM" id="SSF141000">
    <property type="entry name" value="Glu-tRNAGln amidotransferase C subunit"/>
    <property type="match status" value="1"/>
</dbReference>
<keyword evidence="2" id="KW-0808">Transferase</keyword>
<keyword evidence="1" id="KW-0547">Nucleotide-binding</keyword>
<proteinExistence type="inferred from homology"/>
<comment type="subunit">
    <text evidence="1">Heterotrimer of A, B and C subunits.</text>
</comment>
<keyword evidence="1" id="KW-0067">ATP-binding</keyword>
<dbReference type="InterPro" id="IPR036113">
    <property type="entry name" value="Asp/Glu-ADT_sf_sub_c"/>
</dbReference>
<dbReference type="GO" id="GO:0070681">
    <property type="term" value="P:glutaminyl-tRNAGln biosynthesis via transamidation"/>
    <property type="evidence" value="ECO:0007669"/>
    <property type="project" value="TreeGrafter"/>
</dbReference>
<dbReference type="KEGG" id="gax:Pan161_23280"/>
<dbReference type="InterPro" id="IPR003837">
    <property type="entry name" value="GatC"/>
</dbReference>
<dbReference type="GO" id="GO:0006450">
    <property type="term" value="P:regulation of translational fidelity"/>
    <property type="evidence" value="ECO:0007669"/>
    <property type="project" value="InterPro"/>
</dbReference>
<dbReference type="EC" id="6.3.5.-" evidence="1"/>
<comment type="function">
    <text evidence="1">Allows the formation of correctly charged Asn-tRNA(Asn) or Gln-tRNA(Gln) through the transamidation of misacylated Asp-tRNA(Asn) or Glu-tRNA(Gln) in organisms which lack either or both of asparaginyl-tRNA or glutaminyl-tRNA synthetases. The reaction takes place in the presence of glutamine and ATP through an activated phospho-Asp-tRNA(Asn) or phospho-Glu-tRNA(Gln).</text>
</comment>
<dbReference type="Proteomes" id="UP000316855">
    <property type="component" value="Chromosome"/>
</dbReference>
<evidence type="ECO:0000313" key="3">
    <source>
        <dbReference type="Proteomes" id="UP000316855"/>
    </source>
</evidence>
<dbReference type="RefSeq" id="WP_145226809.1">
    <property type="nucleotide sequence ID" value="NZ_CP036343.1"/>
</dbReference>
<keyword evidence="1" id="KW-0648">Protein biosynthesis</keyword>
<dbReference type="AlphaFoldDB" id="A0A517VCE8"/>
<dbReference type="PANTHER" id="PTHR15004">
    <property type="entry name" value="GLUTAMYL-TRNA(GLN) AMIDOTRANSFERASE SUBUNIT C, MITOCHONDRIAL"/>
    <property type="match status" value="1"/>
</dbReference>
<dbReference type="Pfam" id="PF02686">
    <property type="entry name" value="GatC"/>
    <property type="match status" value="1"/>
</dbReference>
<organism evidence="2 3">
    <name type="scientific">Gimesia algae</name>
    <dbReference type="NCBI Taxonomy" id="2527971"/>
    <lineage>
        <taxon>Bacteria</taxon>
        <taxon>Pseudomonadati</taxon>
        <taxon>Planctomycetota</taxon>
        <taxon>Planctomycetia</taxon>
        <taxon>Planctomycetales</taxon>
        <taxon>Planctomycetaceae</taxon>
        <taxon>Gimesia</taxon>
    </lineage>
</organism>
<comment type="catalytic activity">
    <reaction evidence="1">
        <text>L-glutamyl-tRNA(Gln) + L-glutamine + ATP + H2O = L-glutaminyl-tRNA(Gln) + L-glutamate + ADP + phosphate + H(+)</text>
        <dbReference type="Rhea" id="RHEA:17521"/>
        <dbReference type="Rhea" id="RHEA-COMP:9681"/>
        <dbReference type="Rhea" id="RHEA-COMP:9684"/>
        <dbReference type="ChEBI" id="CHEBI:15377"/>
        <dbReference type="ChEBI" id="CHEBI:15378"/>
        <dbReference type="ChEBI" id="CHEBI:29985"/>
        <dbReference type="ChEBI" id="CHEBI:30616"/>
        <dbReference type="ChEBI" id="CHEBI:43474"/>
        <dbReference type="ChEBI" id="CHEBI:58359"/>
        <dbReference type="ChEBI" id="CHEBI:78520"/>
        <dbReference type="ChEBI" id="CHEBI:78521"/>
        <dbReference type="ChEBI" id="CHEBI:456216"/>
    </reaction>
</comment>
<evidence type="ECO:0000256" key="1">
    <source>
        <dbReference type="HAMAP-Rule" id="MF_00122"/>
    </source>
</evidence>
<comment type="catalytic activity">
    <reaction evidence="1">
        <text>L-aspartyl-tRNA(Asn) + L-glutamine + ATP + H2O = L-asparaginyl-tRNA(Asn) + L-glutamate + ADP + phosphate + 2 H(+)</text>
        <dbReference type="Rhea" id="RHEA:14513"/>
        <dbReference type="Rhea" id="RHEA-COMP:9674"/>
        <dbReference type="Rhea" id="RHEA-COMP:9677"/>
        <dbReference type="ChEBI" id="CHEBI:15377"/>
        <dbReference type="ChEBI" id="CHEBI:15378"/>
        <dbReference type="ChEBI" id="CHEBI:29985"/>
        <dbReference type="ChEBI" id="CHEBI:30616"/>
        <dbReference type="ChEBI" id="CHEBI:43474"/>
        <dbReference type="ChEBI" id="CHEBI:58359"/>
        <dbReference type="ChEBI" id="CHEBI:78515"/>
        <dbReference type="ChEBI" id="CHEBI:78516"/>
        <dbReference type="ChEBI" id="CHEBI:456216"/>
    </reaction>
</comment>